<dbReference type="EMBL" id="MU277189">
    <property type="protein sequence ID" value="KAI0067667.1"/>
    <property type="molecule type" value="Genomic_DNA"/>
</dbReference>
<dbReference type="Proteomes" id="UP000814140">
    <property type="component" value="Unassembled WGS sequence"/>
</dbReference>
<evidence type="ECO:0000313" key="2">
    <source>
        <dbReference type="Proteomes" id="UP000814140"/>
    </source>
</evidence>
<name>A0ACB8TGW8_9AGAM</name>
<reference evidence="1" key="2">
    <citation type="journal article" date="2022" name="New Phytol.">
        <title>Evolutionary transition to the ectomycorrhizal habit in the genomes of a hyperdiverse lineage of mushroom-forming fungi.</title>
        <authorList>
            <person name="Looney B."/>
            <person name="Miyauchi S."/>
            <person name="Morin E."/>
            <person name="Drula E."/>
            <person name="Courty P.E."/>
            <person name="Kohler A."/>
            <person name="Kuo A."/>
            <person name="LaButti K."/>
            <person name="Pangilinan J."/>
            <person name="Lipzen A."/>
            <person name="Riley R."/>
            <person name="Andreopoulos W."/>
            <person name="He G."/>
            <person name="Johnson J."/>
            <person name="Nolan M."/>
            <person name="Tritt A."/>
            <person name="Barry K.W."/>
            <person name="Grigoriev I.V."/>
            <person name="Nagy L.G."/>
            <person name="Hibbett D."/>
            <person name="Henrissat B."/>
            <person name="Matheny P.B."/>
            <person name="Labbe J."/>
            <person name="Martin F.M."/>
        </authorList>
    </citation>
    <scope>NUCLEOTIDE SEQUENCE</scope>
    <source>
        <strain evidence="1">HHB10654</strain>
    </source>
</reference>
<organism evidence="1 2">
    <name type="scientific">Artomyces pyxidatus</name>
    <dbReference type="NCBI Taxonomy" id="48021"/>
    <lineage>
        <taxon>Eukaryota</taxon>
        <taxon>Fungi</taxon>
        <taxon>Dikarya</taxon>
        <taxon>Basidiomycota</taxon>
        <taxon>Agaricomycotina</taxon>
        <taxon>Agaricomycetes</taxon>
        <taxon>Russulales</taxon>
        <taxon>Auriscalpiaceae</taxon>
        <taxon>Artomyces</taxon>
    </lineage>
</organism>
<keyword evidence="2" id="KW-1185">Reference proteome</keyword>
<comment type="caution">
    <text evidence="1">The sequence shown here is derived from an EMBL/GenBank/DDBJ whole genome shotgun (WGS) entry which is preliminary data.</text>
</comment>
<reference evidence="1" key="1">
    <citation type="submission" date="2021-03" db="EMBL/GenBank/DDBJ databases">
        <authorList>
            <consortium name="DOE Joint Genome Institute"/>
            <person name="Ahrendt S."/>
            <person name="Looney B.P."/>
            <person name="Miyauchi S."/>
            <person name="Morin E."/>
            <person name="Drula E."/>
            <person name="Courty P.E."/>
            <person name="Chicoki N."/>
            <person name="Fauchery L."/>
            <person name="Kohler A."/>
            <person name="Kuo A."/>
            <person name="Labutti K."/>
            <person name="Pangilinan J."/>
            <person name="Lipzen A."/>
            <person name="Riley R."/>
            <person name="Andreopoulos W."/>
            <person name="He G."/>
            <person name="Johnson J."/>
            <person name="Barry K.W."/>
            <person name="Grigoriev I.V."/>
            <person name="Nagy L."/>
            <person name="Hibbett D."/>
            <person name="Henrissat B."/>
            <person name="Matheny P.B."/>
            <person name="Labbe J."/>
            <person name="Martin F."/>
        </authorList>
    </citation>
    <scope>NUCLEOTIDE SEQUENCE</scope>
    <source>
        <strain evidence="1">HHB10654</strain>
    </source>
</reference>
<accession>A0ACB8TGW8</accession>
<gene>
    <name evidence="1" type="ORF">BV25DRAFT_1911558</name>
</gene>
<protein>
    <submittedName>
        <fullName evidence="1">Uncharacterized protein</fullName>
    </submittedName>
</protein>
<sequence>MSPSFTSTPLGVKTCIDLPVFLKSGAALAPVPTSWNAFRALAEDVRSGRVCSIAASGGLRASLQAAIDDHLLQFNPGAECRFCQSGKSATLGGAFLTVLEQQVELAIDNVQIAIDWYP</sequence>
<proteinExistence type="predicted"/>
<evidence type="ECO:0000313" key="1">
    <source>
        <dbReference type="EMBL" id="KAI0067667.1"/>
    </source>
</evidence>